<evidence type="ECO:0000313" key="7">
    <source>
        <dbReference type="Proteomes" id="UP000034034"/>
    </source>
</evidence>
<dbReference type="KEGG" id="sxi:SXIM_48440"/>
<dbReference type="GO" id="GO:0016787">
    <property type="term" value="F:hydrolase activity"/>
    <property type="evidence" value="ECO:0007669"/>
    <property type="project" value="UniProtKB-KW"/>
</dbReference>
<dbReference type="RefSeq" id="WP_046725100.1">
    <property type="nucleotide sequence ID" value="NZ_CP009922.3"/>
</dbReference>
<comment type="similarity">
    <text evidence="1 3">Belongs to the type-B carboxylesterase/lipase family.</text>
</comment>
<evidence type="ECO:0000256" key="2">
    <source>
        <dbReference type="ARBA" id="ARBA00022801"/>
    </source>
</evidence>
<keyword evidence="2 3" id="KW-0378">Hydrolase</keyword>
<evidence type="ECO:0000259" key="5">
    <source>
        <dbReference type="Pfam" id="PF00135"/>
    </source>
</evidence>
<dbReference type="Pfam" id="PF00135">
    <property type="entry name" value="COesterase"/>
    <property type="match status" value="1"/>
</dbReference>
<protein>
    <recommendedName>
        <fullName evidence="3">Carboxylic ester hydrolase</fullName>
        <ecNumber evidence="3">3.1.1.-</ecNumber>
    </recommendedName>
</protein>
<feature type="domain" description="Carboxylesterase type B" evidence="5">
    <location>
        <begin position="18"/>
        <end position="492"/>
    </location>
</feature>
<evidence type="ECO:0000313" key="6">
    <source>
        <dbReference type="EMBL" id="AKG46228.1"/>
    </source>
</evidence>
<dbReference type="Proteomes" id="UP000034034">
    <property type="component" value="Chromosome"/>
</dbReference>
<dbReference type="Gene3D" id="3.40.50.1820">
    <property type="entry name" value="alpha/beta hydrolase"/>
    <property type="match status" value="1"/>
</dbReference>
<name>A0A0F7G0N6_9ACTN</name>
<reference evidence="6" key="1">
    <citation type="submission" date="2019-08" db="EMBL/GenBank/DDBJ databases">
        <title>Complete genome sequence of a mangrove-derived Streptomyces xiamenensis.</title>
        <authorList>
            <person name="Xu J."/>
        </authorList>
    </citation>
    <scope>NUCLEOTIDE SEQUENCE</scope>
    <source>
        <strain evidence="6">318</strain>
    </source>
</reference>
<dbReference type="ESTHER" id="9actn-a0a0f7g0n6">
    <property type="family name" value="Carb_B_Bacteria"/>
</dbReference>
<dbReference type="InterPro" id="IPR019826">
    <property type="entry name" value="Carboxylesterase_B_AS"/>
</dbReference>
<dbReference type="PROSITE" id="PS00122">
    <property type="entry name" value="CARBOXYLESTERASE_B_1"/>
    <property type="match status" value="1"/>
</dbReference>
<dbReference type="HOGENOM" id="CLU_006586_16_0_11"/>
<keyword evidence="7" id="KW-1185">Reference proteome</keyword>
<evidence type="ECO:0000256" key="1">
    <source>
        <dbReference type="ARBA" id="ARBA00005964"/>
    </source>
</evidence>
<dbReference type="AlphaFoldDB" id="A0A0F7G0N6"/>
<proteinExistence type="inferred from homology"/>
<dbReference type="PANTHER" id="PTHR11559">
    <property type="entry name" value="CARBOXYLESTERASE"/>
    <property type="match status" value="1"/>
</dbReference>
<dbReference type="InterPro" id="IPR002018">
    <property type="entry name" value="CarbesteraseB"/>
</dbReference>
<dbReference type="EC" id="3.1.1.-" evidence="3"/>
<evidence type="ECO:0000256" key="3">
    <source>
        <dbReference type="RuleBase" id="RU361235"/>
    </source>
</evidence>
<organism evidence="6 7">
    <name type="scientific">Streptomyces xiamenensis</name>
    <dbReference type="NCBI Taxonomy" id="408015"/>
    <lineage>
        <taxon>Bacteria</taxon>
        <taxon>Bacillati</taxon>
        <taxon>Actinomycetota</taxon>
        <taxon>Actinomycetes</taxon>
        <taxon>Kitasatosporales</taxon>
        <taxon>Streptomycetaceae</taxon>
        <taxon>Streptomyces</taxon>
    </lineage>
</organism>
<dbReference type="InterPro" id="IPR029058">
    <property type="entry name" value="AB_hydrolase_fold"/>
</dbReference>
<feature type="region of interest" description="Disordered" evidence="4">
    <location>
        <begin position="49"/>
        <end position="79"/>
    </location>
</feature>
<evidence type="ECO:0000256" key="4">
    <source>
        <dbReference type="SAM" id="MobiDB-lite"/>
    </source>
</evidence>
<dbReference type="EMBL" id="CP009922">
    <property type="protein sequence ID" value="AKG46228.1"/>
    <property type="molecule type" value="Genomic_DNA"/>
</dbReference>
<dbReference type="InterPro" id="IPR050309">
    <property type="entry name" value="Type-B_Carboxylest/Lipase"/>
</dbReference>
<feature type="region of interest" description="Disordered" evidence="4">
    <location>
        <begin position="1"/>
        <end position="21"/>
    </location>
</feature>
<dbReference type="PATRIC" id="fig|408015.6.peg.4903"/>
<accession>A0A0F7G0N6</accession>
<sequence length="512" mass="53210">MTITAPFTPPAASVPTSTRTVRTDRGAVTGIRYEDGTAVFHGIPYAAPPADSGRFAPPRPHAPWTGDRDATVPGPTAPQSERNLGAIDMAPFFGPGWVRGEDYLTLTIRSPAPSAGRRLPVLVFVHGGGLVAGSTRGGLYDGAAFARDGVVLVTVNYRLGIPGFLHLPGAPPNRGLLDVIAALRWVQQNIAGFGGDPDRVTLGGQSAGGTLVGAVIAAPESVGLLRRAIIQSGSGLGAFTPEQAGRVTRAAVGALGVAPRADAFDAVPDDRLVAVAAGLGGLDLRTATAYDPLQGLSPFGVVLAEQPAHTVAAGRGADLDLLLGTNAEEGNLYLVPSGAYAASTDADVRAVAARAHPDPDALVAAYRAARPQAGPAELRSALLGDALFGAGTRALTRAHAAHRAGATYSYLFEWRSHALDGALGAAHATELPFVFGLGRALLRGPRALLGTRPPPADLAGRTHGSWVRFVRTGDPGWRPYTRDHPNTMRIGARWIEQEDVRGAERRAWELTP</sequence>
<dbReference type="STRING" id="408015.SXIM_48440"/>
<gene>
    <name evidence="6" type="ORF">SXIM_48440</name>
</gene>
<dbReference type="SUPFAM" id="SSF53474">
    <property type="entry name" value="alpha/beta-Hydrolases"/>
    <property type="match status" value="1"/>
</dbReference>